<keyword evidence="6" id="KW-1185">Reference proteome</keyword>
<dbReference type="PROSITE" id="PS50005">
    <property type="entry name" value="TPR"/>
    <property type="match status" value="1"/>
</dbReference>
<feature type="signal peptide" evidence="3">
    <location>
        <begin position="1"/>
        <end position="18"/>
    </location>
</feature>
<dbReference type="InterPro" id="IPR011990">
    <property type="entry name" value="TPR-like_helical_dom_sf"/>
</dbReference>
<feature type="repeat" description="TPR" evidence="2">
    <location>
        <begin position="559"/>
        <end position="592"/>
    </location>
</feature>
<dbReference type="InterPro" id="IPR019734">
    <property type="entry name" value="TPR_rpt"/>
</dbReference>
<name>A0A1E8F8Y6_9ALTE</name>
<organism evidence="5 6">
    <name type="scientific">Alteromonas lipolytica</name>
    <dbReference type="NCBI Taxonomy" id="1856405"/>
    <lineage>
        <taxon>Bacteria</taxon>
        <taxon>Pseudomonadati</taxon>
        <taxon>Pseudomonadota</taxon>
        <taxon>Gammaproteobacteria</taxon>
        <taxon>Alteromonadales</taxon>
        <taxon>Alteromonadaceae</taxon>
        <taxon>Alteromonas/Salinimonas group</taxon>
        <taxon>Alteromonas</taxon>
    </lineage>
</organism>
<feature type="domain" description="Cytochrome c-552/4" evidence="4">
    <location>
        <begin position="162"/>
        <end position="200"/>
    </location>
</feature>
<dbReference type="RefSeq" id="WP_070178491.1">
    <property type="nucleotide sequence ID" value="NZ_BMJR01000014.1"/>
</dbReference>
<dbReference type="STRING" id="1856405.BFC17_07285"/>
<dbReference type="InterPro" id="IPR051829">
    <property type="entry name" value="Multiheme_Cytochr_ET"/>
</dbReference>
<dbReference type="SUPFAM" id="SSF48371">
    <property type="entry name" value="ARM repeat"/>
    <property type="match status" value="1"/>
</dbReference>
<evidence type="ECO:0000313" key="6">
    <source>
        <dbReference type="Proteomes" id="UP000176037"/>
    </source>
</evidence>
<dbReference type="InterPro" id="IPR036280">
    <property type="entry name" value="Multihaem_cyt_sf"/>
</dbReference>
<dbReference type="PANTHER" id="PTHR35038">
    <property type="entry name" value="DISSIMILATORY SULFITE REDUCTASE SIRA"/>
    <property type="match status" value="1"/>
</dbReference>
<protein>
    <recommendedName>
        <fullName evidence="4">Cytochrome c-552/4 domain-containing protein</fullName>
    </recommendedName>
</protein>
<feature type="domain" description="Cytochrome c-552/4" evidence="4">
    <location>
        <begin position="27"/>
        <end position="53"/>
    </location>
</feature>
<dbReference type="InterPro" id="IPR023155">
    <property type="entry name" value="Cyt_c-552/4"/>
</dbReference>
<evidence type="ECO:0000256" key="2">
    <source>
        <dbReference type="PROSITE-ProRule" id="PRU00339"/>
    </source>
</evidence>
<dbReference type="EMBL" id="MJIC01000019">
    <property type="protein sequence ID" value="OFI32377.1"/>
    <property type="molecule type" value="Genomic_DNA"/>
</dbReference>
<keyword evidence="2" id="KW-0802">TPR repeat</keyword>
<sequence>MLLTLLLFLAETTGLVNANENYVGAQTCIACHQQQGEAWRNSDHFKSMQPAQQEFVLGDFSNVTFSFGRRTSRFFARDGKYFIETLDAEGKQTTFQVRYTFGYEPLQQYLLQTGGGRLQAFDVAWDSRPASQGGQRWFQLQDENVTDPEHPFFWSGYYQNWNSRCAACHTTDFNKHYDSQTNQFQSTWSDINVACESCHGPGKAHTEHIRNHTFSPAHTGLQELGKQLTFHLVDGDPIARAAETMQQPSLALETCGACHSRRADLQAAVSSAPFHQQFQLEGITEPNYFSDGQIQDEVFVLGSFLQSKMAEAGVTCTNCHDPHTGQTKLPGAQICNTCHAPAVFAQPQHTNGHAQANCLDCHMPQRVYMGVDARRDHRFHRPGIKHPNSSAPCKVCHVDESDDWLHQALTAWPKRDGASADTLGDWAALNQRLAEFDSTAINDALTFLNRNALPSLEKAALIEKMVVIAPERTTDSITSLASNQDPVARQSAARAAAGLPLTLSYPILLKLSQDPVKSVRAVVAGTILTVAPEWFIKAPPLTALLEEYQQVLRGTQDNPGANLGLAHIAQFQQDIPAAINAYEQALRIDPQYIPGLLSYADFLRRLGNEDQARHQLELALRYGKELGAVQFAYGLLKIREQAYAAALPFLAKAASTKDALPRYAFVYAVALWQQQSRQQAVEVLASAATRWPGDYDLLQTWAKYAYQLRDVTSLQQAVKAFGQHYPDDKTYRQLKKIVK</sequence>
<dbReference type="Pfam" id="PF14559">
    <property type="entry name" value="TPR_19"/>
    <property type="match status" value="1"/>
</dbReference>
<keyword evidence="1 3" id="KW-0732">Signal</keyword>
<dbReference type="Gene3D" id="1.25.40.10">
    <property type="entry name" value="Tetratricopeptide repeat domain"/>
    <property type="match status" value="1"/>
</dbReference>
<dbReference type="InterPro" id="IPR016024">
    <property type="entry name" value="ARM-type_fold"/>
</dbReference>
<proteinExistence type="predicted"/>
<dbReference type="Pfam" id="PF13435">
    <property type="entry name" value="Cytochrome_C554"/>
    <property type="match status" value="2"/>
</dbReference>
<dbReference type="SUPFAM" id="SSF48695">
    <property type="entry name" value="Multiheme cytochromes"/>
    <property type="match status" value="1"/>
</dbReference>
<evidence type="ECO:0000256" key="1">
    <source>
        <dbReference type="ARBA" id="ARBA00022729"/>
    </source>
</evidence>
<accession>A0A1E8F8Y6</accession>
<dbReference type="AlphaFoldDB" id="A0A1E8F8Y6"/>
<evidence type="ECO:0000313" key="5">
    <source>
        <dbReference type="EMBL" id="OFI32377.1"/>
    </source>
</evidence>
<dbReference type="Gene3D" id="1.10.1130.10">
    <property type="entry name" value="Flavocytochrome C3, Chain A"/>
    <property type="match status" value="2"/>
</dbReference>
<gene>
    <name evidence="5" type="ORF">BFC17_07285</name>
</gene>
<dbReference type="PANTHER" id="PTHR35038:SF8">
    <property type="entry name" value="C-TYPE POLYHEME CYTOCHROME OMCC"/>
    <property type="match status" value="1"/>
</dbReference>
<evidence type="ECO:0000256" key="3">
    <source>
        <dbReference type="SAM" id="SignalP"/>
    </source>
</evidence>
<dbReference type="Proteomes" id="UP000176037">
    <property type="component" value="Unassembled WGS sequence"/>
</dbReference>
<evidence type="ECO:0000259" key="4">
    <source>
        <dbReference type="Pfam" id="PF13435"/>
    </source>
</evidence>
<comment type="caution">
    <text evidence="5">The sequence shown here is derived from an EMBL/GenBank/DDBJ whole genome shotgun (WGS) entry which is preliminary data.</text>
</comment>
<feature type="chain" id="PRO_5009213964" description="Cytochrome c-552/4 domain-containing protein" evidence="3">
    <location>
        <begin position="19"/>
        <end position="739"/>
    </location>
</feature>
<dbReference type="SUPFAM" id="SSF48452">
    <property type="entry name" value="TPR-like"/>
    <property type="match status" value="1"/>
</dbReference>
<reference evidence="5 6" key="1">
    <citation type="submission" date="2016-09" db="EMBL/GenBank/DDBJ databases">
        <title>Alteromonas lipolytica, a new species isolated from sea water.</title>
        <authorList>
            <person name="Wu Y.-H."/>
            <person name="Cheng H."/>
            <person name="Xu X.-W."/>
        </authorList>
    </citation>
    <scope>NUCLEOTIDE SEQUENCE [LARGE SCALE GENOMIC DNA]</scope>
    <source>
        <strain evidence="5 6">JW12</strain>
    </source>
</reference>